<feature type="transmembrane region" description="Helical" evidence="1">
    <location>
        <begin position="95"/>
        <end position="112"/>
    </location>
</feature>
<organism evidence="2 3">
    <name type="scientific">Corynespora cassiicola Philippines</name>
    <dbReference type="NCBI Taxonomy" id="1448308"/>
    <lineage>
        <taxon>Eukaryota</taxon>
        <taxon>Fungi</taxon>
        <taxon>Dikarya</taxon>
        <taxon>Ascomycota</taxon>
        <taxon>Pezizomycotina</taxon>
        <taxon>Dothideomycetes</taxon>
        <taxon>Pleosporomycetidae</taxon>
        <taxon>Pleosporales</taxon>
        <taxon>Corynesporascaceae</taxon>
        <taxon>Corynespora</taxon>
    </lineage>
</organism>
<dbReference type="AlphaFoldDB" id="A0A2T2NXZ8"/>
<feature type="transmembrane region" description="Helical" evidence="1">
    <location>
        <begin position="187"/>
        <end position="209"/>
    </location>
</feature>
<feature type="transmembrane region" description="Helical" evidence="1">
    <location>
        <begin position="15"/>
        <end position="37"/>
    </location>
</feature>
<protein>
    <recommendedName>
        <fullName evidence="4">MARVEL domain-containing protein</fullName>
    </recommendedName>
</protein>
<gene>
    <name evidence="2" type="ORF">BS50DRAFT_631918</name>
</gene>
<name>A0A2T2NXZ8_CORCC</name>
<keyword evidence="1" id="KW-0472">Membrane</keyword>
<keyword evidence="3" id="KW-1185">Reference proteome</keyword>
<sequence>MRRCFVPRQWRLPRWVYFLMFFELPFTVANLALFGIASPNLYREILWAEGGKMGFNSDPTTILYAAANYRPIKKPIVWDGFNKKKKKKKKKKKNNTQYHLVIGVVCTFFWLVKVPMWFLHVFYPVLSLLLHIALLILWAYGIHVQTAPDRIDPERINNGAPWYITKSCDIVDDKLIRSYCMQAKSSFAVSIIMLAIYAFHVLLAGYSLYPTEQERTEYETKRAEKKAQKEKWAAISSPDNEMTAEEQWQHMWELQQLPRTPGTAGALKSPMTPRTRAFESLSGVEAGYQQQQQQQAYYQPQYQYPAQPQYQPQYQQPVQLHQQQHYQQVPQVQYASPVQYVSPVEEQAEYIYPDDNKTKGAAY</sequence>
<feature type="transmembrane region" description="Helical" evidence="1">
    <location>
        <begin position="118"/>
        <end position="140"/>
    </location>
</feature>
<keyword evidence="1" id="KW-1133">Transmembrane helix</keyword>
<evidence type="ECO:0000313" key="3">
    <source>
        <dbReference type="Proteomes" id="UP000240883"/>
    </source>
</evidence>
<dbReference type="EMBL" id="KZ678132">
    <property type="protein sequence ID" value="PSN69958.1"/>
    <property type="molecule type" value="Genomic_DNA"/>
</dbReference>
<dbReference type="OrthoDB" id="5352400at2759"/>
<accession>A0A2T2NXZ8</accession>
<evidence type="ECO:0000256" key="1">
    <source>
        <dbReference type="SAM" id="Phobius"/>
    </source>
</evidence>
<evidence type="ECO:0008006" key="4">
    <source>
        <dbReference type="Google" id="ProtNLM"/>
    </source>
</evidence>
<proteinExistence type="predicted"/>
<dbReference type="Proteomes" id="UP000240883">
    <property type="component" value="Unassembled WGS sequence"/>
</dbReference>
<dbReference type="STRING" id="1448308.A0A2T2NXZ8"/>
<reference evidence="2 3" key="1">
    <citation type="journal article" date="2018" name="Front. Microbiol.">
        <title>Genome-Wide Analysis of Corynespora cassiicola Leaf Fall Disease Putative Effectors.</title>
        <authorList>
            <person name="Lopez D."/>
            <person name="Ribeiro S."/>
            <person name="Label P."/>
            <person name="Fumanal B."/>
            <person name="Venisse J.S."/>
            <person name="Kohler A."/>
            <person name="de Oliveira R.R."/>
            <person name="Labutti K."/>
            <person name="Lipzen A."/>
            <person name="Lail K."/>
            <person name="Bauer D."/>
            <person name="Ohm R.A."/>
            <person name="Barry K.W."/>
            <person name="Spatafora J."/>
            <person name="Grigoriev I.V."/>
            <person name="Martin F.M."/>
            <person name="Pujade-Renaud V."/>
        </authorList>
    </citation>
    <scope>NUCLEOTIDE SEQUENCE [LARGE SCALE GENOMIC DNA]</scope>
    <source>
        <strain evidence="2 3">Philippines</strain>
    </source>
</reference>
<keyword evidence="1" id="KW-0812">Transmembrane</keyword>
<evidence type="ECO:0000313" key="2">
    <source>
        <dbReference type="EMBL" id="PSN69958.1"/>
    </source>
</evidence>